<keyword evidence="8 13" id="KW-0269">Exonuclease</keyword>
<keyword evidence="7" id="KW-0378">Hydrolase</keyword>
<dbReference type="PANTHER" id="PTHR12801">
    <property type="entry name" value="RNA EXONUCLEASE REXO1 / RECO3 FAMILY MEMBER-RELATED"/>
    <property type="match status" value="1"/>
</dbReference>
<evidence type="ECO:0000256" key="2">
    <source>
        <dbReference type="ARBA" id="ARBA00004496"/>
    </source>
</evidence>
<accession>A0ABX6EV75</accession>
<evidence type="ECO:0000256" key="7">
    <source>
        <dbReference type="ARBA" id="ARBA00022801"/>
    </source>
</evidence>
<organism evidence="13 14">
    <name type="scientific">Kluyveromyces marxianus</name>
    <name type="common">Yeast</name>
    <name type="synonym">Candida kefyr</name>
    <dbReference type="NCBI Taxonomy" id="4911"/>
    <lineage>
        <taxon>Eukaryota</taxon>
        <taxon>Fungi</taxon>
        <taxon>Dikarya</taxon>
        <taxon>Ascomycota</taxon>
        <taxon>Saccharomycotina</taxon>
        <taxon>Saccharomycetes</taxon>
        <taxon>Saccharomycetales</taxon>
        <taxon>Saccharomycetaceae</taxon>
        <taxon>Kluyveromyces</taxon>
    </lineage>
</organism>
<evidence type="ECO:0000313" key="13">
    <source>
        <dbReference type="EMBL" id="QGN15932.1"/>
    </source>
</evidence>
<keyword evidence="6" id="KW-0540">Nuclease</keyword>
<dbReference type="Gene3D" id="3.30.420.10">
    <property type="entry name" value="Ribonuclease H-like superfamily/Ribonuclease H"/>
    <property type="match status" value="1"/>
</dbReference>
<keyword evidence="14" id="KW-1185">Reference proteome</keyword>
<dbReference type="InterPro" id="IPR034922">
    <property type="entry name" value="REX1-like_exo"/>
</dbReference>
<dbReference type="InterPro" id="IPR013520">
    <property type="entry name" value="Ribonucl_H"/>
</dbReference>
<keyword evidence="4" id="KW-0963">Cytoplasm</keyword>
<dbReference type="SMART" id="SM00479">
    <property type="entry name" value="EXOIII"/>
    <property type="match status" value="1"/>
</dbReference>
<dbReference type="GO" id="GO:0004527">
    <property type="term" value="F:exonuclease activity"/>
    <property type="evidence" value="ECO:0007669"/>
    <property type="project" value="UniProtKB-KW"/>
</dbReference>
<feature type="domain" description="Exonuclease" evidence="12">
    <location>
        <begin position="232"/>
        <end position="387"/>
    </location>
</feature>
<evidence type="ECO:0000256" key="1">
    <source>
        <dbReference type="ARBA" id="ARBA00004123"/>
    </source>
</evidence>
<protein>
    <recommendedName>
        <fullName evidence="11">RNA exonuclease 3</fullName>
    </recommendedName>
</protein>
<comment type="similarity">
    <text evidence="3">Belongs to the REXO1/REXO3 family.</text>
</comment>
<evidence type="ECO:0000256" key="3">
    <source>
        <dbReference type="ARBA" id="ARBA00006357"/>
    </source>
</evidence>
<reference evidence="13 14" key="1">
    <citation type="submission" date="2016-03" db="EMBL/GenBank/DDBJ databases">
        <title>How can Kluyveromyces marxianus grow so fast - potential evolutionary course in Saccharomyces Complex revealed by comparative genomics.</title>
        <authorList>
            <person name="Mo W."/>
            <person name="Lu W."/>
            <person name="Yang X."/>
            <person name="Qi J."/>
            <person name="Lv H."/>
        </authorList>
    </citation>
    <scope>NUCLEOTIDE SEQUENCE [LARGE SCALE GENOMIC DNA]</scope>
    <source>
        <strain evidence="13 14">FIM1</strain>
    </source>
</reference>
<evidence type="ECO:0000313" key="14">
    <source>
        <dbReference type="Proteomes" id="UP000422736"/>
    </source>
</evidence>
<dbReference type="Proteomes" id="UP000422736">
    <property type="component" value="Chromosome 4"/>
</dbReference>
<comment type="subcellular location">
    <subcellularLocation>
        <location evidence="2">Cytoplasm</location>
    </subcellularLocation>
    <subcellularLocation>
        <location evidence="1">Nucleus</location>
    </subcellularLocation>
</comment>
<evidence type="ECO:0000256" key="6">
    <source>
        <dbReference type="ARBA" id="ARBA00022722"/>
    </source>
</evidence>
<evidence type="ECO:0000259" key="12">
    <source>
        <dbReference type="SMART" id="SM00479"/>
    </source>
</evidence>
<evidence type="ECO:0000256" key="9">
    <source>
        <dbReference type="ARBA" id="ARBA00023242"/>
    </source>
</evidence>
<dbReference type="PANTHER" id="PTHR12801:SF118">
    <property type="entry name" value="RNA EXONUCLEASE 3"/>
    <property type="match status" value="1"/>
</dbReference>
<proteinExistence type="inferred from homology"/>
<dbReference type="InterPro" id="IPR036397">
    <property type="entry name" value="RNaseH_sf"/>
</dbReference>
<dbReference type="CDD" id="cd06145">
    <property type="entry name" value="REX1_like"/>
    <property type="match status" value="1"/>
</dbReference>
<evidence type="ECO:0000256" key="10">
    <source>
        <dbReference type="ARBA" id="ARBA00037201"/>
    </source>
</evidence>
<dbReference type="EMBL" id="CP015057">
    <property type="protein sequence ID" value="QGN15932.1"/>
    <property type="molecule type" value="Genomic_DNA"/>
</dbReference>
<evidence type="ECO:0000256" key="4">
    <source>
        <dbReference type="ARBA" id="ARBA00022490"/>
    </source>
</evidence>
<gene>
    <name evidence="13" type="primary">REX3</name>
    <name evidence="13" type="ORF">FIM1_2630</name>
</gene>
<comment type="function">
    <text evidence="10">3' to 5' exoribonuclease required for proper 3' end maturation of MRP RNA and of the U5L snRNA.</text>
</comment>
<dbReference type="InterPro" id="IPR012337">
    <property type="entry name" value="RNaseH-like_sf"/>
</dbReference>
<evidence type="ECO:0000256" key="11">
    <source>
        <dbReference type="ARBA" id="ARBA00039985"/>
    </source>
</evidence>
<dbReference type="InterPro" id="IPR047021">
    <property type="entry name" value="REXO1/3/4-like"/>
</dbReference>
<name>A0ABX6EV75_KLUMA</name>
<keyword evidence="5" id="KW-0698">rRNA processing</keyword>
<evidence type="ECO:0000256" key="8">
    <source>
        <dbReference type="ARBA" id="ARBA00022839"/>
    </source>
</evidence>
<sequence>MQRNVMMNKRLRPSDMKMQPAPYQVRVDIVKKIYTQLKKFRQQEADSETQKTSVRWEHEIAKVSKSKQGYMFNASVMLRNIIKYKGDLDDKGAPLDTKSSLIKKSAVLEKLRTLLLDEETLSRNGFFVNMYDTEPESNQDSNFMECCRCETKFDISKIMEPTVCQYHVQRKVYNRESKKREFPCCGASLESYSDFSAGCSKASHHVYKFENFTRLSEVLPFKSLKDVDGEENVLALDCEMAFTSKGYEMIRLTIVDFWTSKIVYDKVIKPLGEVIDLNSKFSGIHHIDDSAPTIHETEKDYIGPNMINKNTLLIGHGLDNDLRVMRIVHDKIIDTAVLYPAGKFKSSLKNLSFEVLSRKIQGGEHDSSEDAIAAMDIIKKKIGVPLDKTSW</sequence>
<keyword evidence="9" id="KW-0539">Nucleus</keyword>
<evidence type="ECO:0000256" key="5">
    <source>
        <dbReference type="ARBA" id="ARBA00022552"/>
    </source>
</evidence>
<dbReference type="SUPFAM" id="SSF53098">
    <property type="entry name" value="Ribonuclease H-like"/>
    <property type="match status" value="1"/>
</dbReference>